<dbReference type="EMBL" id="KF626668">
    <property type="protein sequence ID" value="AHB12246.1"/>
    <property type="molecule type" value="Genomic_DNA"/>
</dbReference>
<proteinExistence type="predicted"/>
<gene>
    <name evidence="1" type="ORF">Salvo_46</name>
</gene>
<organism evidence="1 2">
    <name type="scientific">Xylella phage Salvo</name>
    <dbReference type="NCBI Taxonomy" id="1415147"/>
    <lineage>
        <taxon>Viruses</taxon>
        <taxon>Duplodnaviria</taxon>
        <taxon>Heunggongvirae</taxon>
        <taxon>Uroviricota</taxon>
        <taxon>Caudoviricetes</taxon>
        <taxon>Casjensviridae</taxon>
        <taxon>Salvovirus</taxon>
        <taxon>Salvovirus salvo</taxon>
    </lineage>
</organism>
<dbReference type="Proteomes" id="UP000018624">
    <property type="component" value="Segment"/>
</dbReference>
<sequence>MAYYTGNFSSFASLKNSVETALQANGWGLNGDGVLEKNGMYLRLTATAAQLLLQAGTGSATGALPGAAPNGVKIMDFEGSPMNFPATYDLHINVGPDEVFLVVNYNADKYQQLSWGKSNIQQIGGTGMWFSGSFNENAASNQNQLVYTSADASYFGFGFGWSGMGCGLFAEYYTQALGCSYIHTGLDSTAWRRVYNGDGNLVGSGDVVAGLLQALPSMFNQNTVLLPLLVTQRRLSQGQTIVADMVNARLCRNDNHLSGEIVTYGTDRWKVYPFHRKNADVRNGVSWSTGANHSGTFAYAIRYTGP</sequence>
<keyword evidence="2" id="KW-1185">Reference proteome</keyword>
<evidence type="ECO:0000313" key="2">
    <source>
        <dbReference type="Proteomes" id="UP000018624"/>
    </source>
</evidence>
<dbReference type="OrthoDB" id="6562at10239"/>
<protein>
    <submittedName>
        <fullName evidence="1">Tail assembly protein</fullName>
    </submittedName>
</protein>
<evidence type="ECO:0000313" key="1">
    <source>
        <dbReference type="EMBL" id="AHB12246.1"/>
    </source>
</evidence>
<name>V5Q8W6_9CAUD</name>
<accession>V5Q8W6</accession>
<reference evidence="1 2" key="1">
    <citation type="journal article" date="2014" name="J. Bacteriol.">
        <title>Characterization of novel virulent broad-host-range phages of Xylella fastidiosa and Xanthomonas.</title>
        <authorList>
            <person name="Ahern S.J."/>
            <person name="Das M."/>
            <person name="Bhowmick T.S."/>
            <person name="Young R."/>
            <person name="Gonzalez C.F."/>
        </authorList>
    </citation>
    <scope>NUCLEOTIDE SEQUENCE [LARGE SCALE GENOMIC DNA]</scope>
</reference>